<organism evidence="2 3">
    <name type="scientific">Hyaloscypha variabilis (strain UAMH 11265 / GT02V1 / F)</name>
    <name type="common">Meliniomyces variabilis</name>
    <dbReference type="NCBI Taxonomy" id="1149755"/>
    <lineage>
        <taxon>Eukaryota</taxon>
        <taxon>Fungi</taxon>
        <taxon>Dikarya</taxon>
        <taxon>Ascomycota</taxon>
        <taxon>Pezizomycotina</taxon>
        <taxon>Leotiomycetes</taxon>
        <taxon>Helotiales</taxon>
        <taxon>Hyaloscyphaceae</taxon>
        <taxon>Hyaloscypha</taxon>
        <taxon>Hyaloscypha variabilis</taxon>
    </lineage>
</organism>
<proteinExistence type="predicted"/>
<protein>
    <submittedName>
        <fullName evidence="2">Uncharacterized protein</fullName>
    </submittedName>
</protein>
<sequence length="490" mass="54356">MRRSQKLKEGEQCLGCLMRHDSNELCYWGTTSGDCGPCGRSKLKSVDFSFEGFYGDDLKECLLSLADTPEYGSLDSNENTVEIDVGLPNGIPDCIPECKLRKWDHALKKQIDKMVIKFCFPNAVSKTAITSFMTSAWLGRGYLALLFPCHVVQEAQSFTNSIRLFNLIFTRLDEIISEVVNGFKKEKELGDERYWSELSVSLAILYFGLLHAQGGFKDHPDRPICGDSNLPRLLAHRIKLTLEYLDLLLGHQGLSCDPRWLKAFAGTLEDLQSSVKISSLNIRTITSAGLMRSARSLSASSHGSTSIGTSNTPPSSIEATPPGDPGIIDTHDFFKTGWGDASPESLVTPSLTKVAPSLNQFLFGQLAPPPTVSWRPDQGPLLSTFMYDNPFSMLVPLQLPAYYTPYFNGFSGPPLEPFPQDTGFGDTVSQESFSEWQPLGNSSNLPSEIEQDHHHVSLHWPYMYDLGEETSVMDPCDLSSASHYPHTFIE</sequence>
<evidence type="ECO:0000313" key="2">
    <source>
        <dbReference type="EMBL" id="PMD47650.1"/>
    </source>
</evidence>
<accession>A0A2J6SA68</accession>
<dbReference type="EMBL" id="KZ613938">
    <property type="protein sequence ID" value="PMD47650.1"/>
    <property type="molecule type" value="Genomic_DNA"/>
</dbReference>
<dbReference type="AlphaFoldDB" id="A0A2J6SA68"/>
<dbReference type="Proteomes" id="UP000235786">
    <property type="component" value="Unassembled WGS sequence"/>
</dbReference>
<evidence type="ECO:0000256" key="1">
    <source>
        <dbReference type="SAM" id="MobiDB-lite"/>
    </source>
</evidence>
<reference evidence="2 3" key="1">
    <citation type="submission" date="2016-04" db="EMBL/GenBank/DDBJ databases">
        <title>A degradative enzymes factory behind the ericoid mycorrhizal symbiosis.</title>
        <authorList>
            <consortium name="DOE Joint Genome Institute"/>
            <person name="Martino E."/>
            <person name="Morin E."/>
            <person name="Grelet G."/>
            <person name="Kuo A."/>
            <person name="Kohler A."/>
            <person name="Daghino S."/>
            <person name="Barry K."/>
            <person name="Choi C."/>
            <person name="Cichocki N."/>
            <person name="Clum A."/>
            <person name="Copeland A."/>
            <person name="Hainaut M."/>
            <person name="Haridas S."/>
            <person name="Labutti K."/>
            <person name="Lindquist E."/>
            <person name="Lipzen A."/>
            <person name="Khouja H.-R."/>
            <person name="Murat C."/>
            <person name="Ohm R."/>
            <person name="Olson A."/>
            <person name="Spatafora J."/>
            <person name="Veneault-Fourrey C."/>
            <person name="Henrissat B."/>
            <person name="Grigoriev I."/>
            <person name="Martin F."/>
            <person name="Perotto S."/>
        </authorList>
    </citation>
    <scope>NUCLEOTIDE SEQUENCE [LARGE SCALE GENOMIC DNA]</scope>
    <source>
        <strain evidence="2 3">F</strain>
    </source>
</reference>
<dbReference type="OrthoDB" id="3562339at2759"/>
<feature type="compositionally biased region" description="Low complexity" evidence="1">
    <location>
        <begin position="299"/>
        <end position="310"/>
    </location>
</feature>
<evidence type="ECO:0000313" key="3">
    <source>
        <dbReference type="Proteomes" id="UP000235786"/>
    </source>
</evidence>
<gene>
    <name evidence="2" type="ORF">L207DRAFT_628262</name>
</gene>
<keyword evidence="3" id="KW-1185">Reference proteome</keyword>
<feature type="region of interest" description="Disordered" evidence="1">
    <location>
        <begin position="299"/>
        <end position="323"/>
    </location>
</feature>
<name>A0A2J6SA68_HYAVF</name>